<dbReference type="AlphaFoldDB" id="A0A9D4BZ22"/>
<gene>
    <name evidence="1" type="ORF">DPMN_073349</name>
</gene>
<evidence type="ECO:0000313" key="2">
    <source>
        <dbReference type="Proteomes" id="UP000828390"/>
    </source>
</evidence>
<reference evidence="1" key="1">
    <citation type="journal article" date="2019" name="bioRxiv">
        <title>The Genome of the Zebra Mussel, Dreissena polymorpha: A Resource for Invasive Species Research.</title>
        <authorList>
            <person name="McCartney M.A."/>
            <person name="Auch B."/>
            <person name="Kono T."/>
            <person name="Mallez S."/>
            <person name="Zhang Y."/>
            <person name="Obille A."/>
            <person name="Becker A."/>
            <person name="Abrahante J.E."/>
            <person name="Garbe J."/>
            <person name="Badalamenti J.P."/>
            <person name="Herman A."/>
            <person name="Mangelson H."/>
            <person name="Liachko I."/>
            <person name="Sullivan S."/>
            <person name="Sone E.D."/>
            <person name="Koren S."/>
            <person name="Silverstein K.A.T."/>
            <person name="Beckman K.B."/>
            <person name="Gohl D.M."/>
        </authorList>
    </citation>
    <scope>NUCLEOTIDE SEQUENCE</scope>
    <source>
        <strain evidence="1">Duluth1</strain>
        <tissue evidence="1">Whole animal</tissue>
    </source>
</reference>
<reference evidence="1" key="2">
    <citation type="submission" date="2020-11" db="EMBL/GenBank/DDBJ databases">
        <authorList>
            <person name="McCartney M.A."/>
            <person name="Auch B."/>
            <person name="Kono T."/>
            <person name="Mallez S."/>
            <person name="Becker A."/>
            <person name="Gohl D.M."/>
            <person name="Silverstein K.A.T."/>
            <person name="Koren S."/>
            <person name="Bechman K.B."/>
            <person name="Herman A."/>
            <person name="Abrahante J.E."/>
            <person name="Garbe J."/>
        </authorList>
    </citation>
    <scope>NUCLEOTIDE SEQUENCE</scope>
    <source>
        <strain evidence="1">Duluth1</strain>
        <tissue evidence="1">Whole animal</tissue>
    </source>
</reference>
<keyword evidence="2" id="KW-1185">Reference proteome</keyword>
<dbReference type="EMBL" id="JAIWYP010000014">
    <property type="protein sequence ID" value="KAH3713557.1"/>
    <property type="molecule type" value="Genomic_DNA"/>
</dbReference>
<name>A0A9D4BZ22_DREPO</name>
<proteinExistence type="predicted"/>
<organism evidence="1 2">
    <name type="scientific">Dreissena polymorpha</name>
    <name type="common">Zebra mussel</name>
    <name type="synonym">Mytilus polymorpha</name>
    <dbReference type="NCBI Taxonomy" id="45954"/>
    <lineage>
        <taxon>Eukaryota</taxon>
        <taxon>Metazoa</taxon>
        <taxon>Spiralia</taxon>
        <taxon>Lophotrochozoa</taxon>
        <taxon>Mollusca</taxon>
        <taxon>Bivalvia</taxon>
        <taxon>Autobranchia</taxon>
        <taxon>Heteroconchia</taxon>
        <taxon>Euheterodonta</taxon>
        <taxon>Imparidentia</taxon>
        <taxon>Neoheterodontei</taxon>
        <taxon>Myida</taxon>
        <taxon>Dreissenoidea</taxon>
        <taxon>Dreissenidae</taxon>
        <taxon>Dreissena</taxon>
    </lineage>
</organism>
<protein>
    <submittedName>
        <fullName evidence="1">Uncharacterized protein</fullName>
    </submittedName>
</protein>
<sequence length="447" mass="51002">MLELVGDIYCLAIVLIQNFGYNKLMFALINWYFYIAVTKETVFLNKEKLDSILDECKEMHSWSSLVKTIGLVFSNPDTLLQSFQCKERDDQMEVEHNEFIDIRKTKAQTSTQGTKINVDLDSLREAYSSLVGIPDLPFQNALINAIVSLSKAIVLDLRYNKPIEKCPNYLNIFVIIMEIPLLHSPEFIDSAYPEFCKALGRVPLAGQSELAKYWSKFSAERLQEMVQSLQQLITVKLCDADESRWSNGAHLNDDEIITGPVRVMKILYYASLYGGVRDSIEMLKTEQKIVESENELQSELFAGAGAVGMDREIKEIRQANEDPLGKELGVRAADCRKPLVPFEDFVNELLNEKISVETDYKYKLESEGEDLAHTAQVKFSFANHSFILNMPSKQMSLYLDSRVQMYKERRSSVIQTLIHGWAMMPFLRLRVSRNSLINDALVAVSII</sequence>
<dbReference type="Proteomes" id="UP000828390">
    <property type="component" value="Unassembled WGS sequence"/>
</dbReference>
<evidence type="ECO:0000313" key="1">
    <source>
        <dbReference type="EMBL" id="KAH3713557.1"/>
    </source>
</evidence>
<comment type="caution">
    <text evidence="1">The sequence shown here is derived from an EMBL/GenBank/DDBJ whole genome shotgun (WGS) entry which is preliminary data.</text>
</comment>
<accession>A0A9D4BZ22</accession>